<dbReference type="GO" id="GO:0010181">
    <property type="term" value="F:FMN binding"/>
    <property type="evidence" value="ECO:0007669"/>
    <property type="project" value="InterPro"/>
</dbReference>
<sequence>MTDASLLESEISSEPEVELATTARAILGNLPTGVMVLTSRGASGKAYGATVNSFASVTLDPPTLLISLVSTSRTRQAVSESGAFVLNILSADQIEIAKAFAGSESDHTRRFETATWQDVEEGAVLSSAVASFRCRTLHSIRVATHRLYVGEVVDAAWGDAAPGEPLVSYRRSLFVPSERADWSIGQ</sequence>
<reference evidence="3" key="2">
    <citation type="submission" date="2020-09" db="EMBL/GenBank/DDBJ databases">
        <authorList>
            <person name="Sun Q."/>
            <person name="Zhou Y."/>
        </authorList>
    </citation>
    <scope>NUCLEOTIDE SEQUENCE</scope>
    <source>
        <strain evidence="3">CGMCC 4.7110</strain>
    </source>
</reference>
<dbReference type="InterPro" id="IPR050268">
    <property type="entry name" value="NADH-dep_flavin_reductase"/>
</dbReference>
<keyword evidence="4" id="KW-1185">Reference proteome</keyword>
<accession>A0A917XGP5</accession>
<evidence type="ECO:0000313" key="4">
    <source>
        <dbReference type="Proteomes" id="UP000653411"/>
    </source>
</evidence>
<dbReference type="PANTHER" id="PTHR30466:SF1">
    <property type="entry name" value="FMN REDUCTASE (NADH) RUTF"/>
    <property type="match status" value="1"/>
</dbReference>
<dbReference type="SUPFAM" id="SSF50475">
    <property type="entry name" value="FMN-binding split barrel"/>
    <property type="match status" value="1"/>
</dbReference>
<dbReference type="GO" id="GO:0042602">
    <property type="term" value="F:riboflavin reductase (NADPH) activity"/>
    <property type="evidence" value="ECO:0007669"/>
    <property type="project" value="TreeGrafter"/>
</dbReference>
<dbReference type="PANTHER" id="PTHR30466">
    <property type="entry name" value="FLAVIN REDUCTASE"/>
    <property type="match status" value="1"/>
</dbReference>
<dbReference type="EMBL" id="BMML01000013">
    <property type="protein sequence ID" value="GGN22684.1"/>
    <property type="molecule type" value="Genomic_DNA"/>
</dbReference>
<dbReference type="SMART" id="SM00903">
    <property type="entry name" value="Flavin_Reduct"/>
    <property type="match status" value="1"/>
</dbReference>
<dbReference type="InterPro" id="IPR012349">
    <property type="entry name" value="Split_barrel_FMN-bd"/>
</dbReference>
<evidence type="ECO:0000256" key="1">
    <source>
        <dbReference type="ARBA" id="ARBA00023002"/>
    </source>
</evidence>
<name>A0A917XGP5_9ACTN</name>
<protein>
    <submittedName>
        <fullName evidence="3">FMN reductase</fullName>
    </submittedName>
</protein>
<dbReference type="Gene3D" id="2.30.110.10">
    <property type="entry name" value="Electron Transport, Fmn-binding Protein, Chain A"/>
    <property type="match status" value="1"/>
</dbReference>
<dbReference type="Proteomes" id="UP000653411">
    <property type="component" value="Unassembled WGS sequence"/>
</dbReference>
<keyword evidence="1" id="KW-0560">Oxidoreductase</keyword>
<evidence type="ECO:0000259" key="2">
    <source>
        <dbReference type="SMART" id="SM00903"/>
    </source>
</evidence>
<dbReference type="InterPro" id="IPR002563">
    <property type="entry name" value="Flavin_Rdtase-like_dom"/>
</dbReference>
<comment type="caution">
    <text evidence="3">The sequence shown here is derived from an EMBL/GenBank/DDBJ whole genome shotgun (WGS) entry which is preliminary data.</text>
</comment>
<feature type="domain" description="Flavin reductase like" evidence="2">
    <location>
        <begin position="27"/>
        <end position="175"/>
    </location>
</feature>
<dbReference type="Pfam" id="PF01613">
    <property type="entry name" value="Flavin_Reduct"/>
    <property type="match status" value="1"/>
</dbReference>
<reference evidence="3" key="1">
    <citation type="journal article" date="2014" name="Int. J. Syst. Evol. Microbiol.">
        <title>Complete genome sequence of Corynebacterium casei LMG S-19264T (=DSM 44701T), isolated from a smear-ripened cheese.</title>
        <authorList>
            <consortium name="US DOE Joint Genome Institute (JGI-PGF)"/>
            <person name="Walter F."/>
            <person name="Albersmeier A."/>
            <person name="Kalinowski J."/>
            <person name="Ruckert C."/>
        </authorList>
    </citation>
    <scope>NUCLEOTIDE SEQUENCE</scope>
    <source>
        <strain evidence="3">CGMCC 4.7110</strain>
    </source>
</reference>
<gene>
    <name evidence="3" type="ORF">GCM10011578_054530</name>
</gene>
<organism evidence="3 4">
    <name type="scientific">Streptomyces fuscichromogenes</name>
    <dbReference type="NCBI Taxonomy" id="1324013"/>
    <lineage>
        <taxon>Bacteria</taxon>
        <taxon>Bacillati</taxon>
        <taxon>Actinomycetota</taxon>
        <taxon>Actinomycetes</taxon>
        <taxon>Kitasatosporales</taxon>
        <taxon>Streptomycetaceae</taxon>
        <taxon>Streptomyces</taxon>
    </lineage>
</organism>
<dbReference type="AlphaFoldDB" id="A0A917XGP5"/>
<proteinExistence type="predicted"/>
<evidence type="ECO:0000313" key="3">
    <source>
        <dbReference type="EMBL" id="GGN22684.1"/>
    </source>
</evidence>